<evidence type="ECO:0000313" key="2">
    <source>
        <dbReference type="EMBL" id="URE08681.1"/>
    </source>
</evidence>
<dbReference type="Gene3D" id="1.10.418.10">
    <property type="entry name" value="Calponin-like domain"/>
    <property type="match status" value="1"/>
</dbReference>
<dbReference type="PANTHER" id="PTHR46756">
    <property type="entry name" value="TRANSGELIN"/>
    <property type="match status" value="1"/>
</dbReference>
<organism evidence="2 3">
    <name type="scientific">Musa troglodytarum</name>
    <name type="common">fe'i banana</name>
    <dbReference type="NCBI Taxonomy" id="320322"/>
    <lineage>
        <taxon>Eukaryota</taxon>
        <taxon>Viridiplantae</taxon>
        <taxon>Streptophyta</taxon>
        <taxon>Embryophyta</taxon>
        <taxon>Tracheophyta</taxon>
        <taxon>Spermatophyta</taxon>
        <taxon>Magnoliopsida</taxon>
        <taxon>Liliopsida</taxon>
        <taxon>Zingiberales</taxon>
        <taxon>Musaceae</taxon>
        <taxon>Musa</taxon>
    </lineage>
</organism>
<dbReference type="EMBL" id="CP097508">
    <property type="protein sequence ID" value="URE08681.1"/>
    <property type="molecule type" value="Genomic_DNA"/>
</dbReference>
<dbReference type="GO" id="GO:0051015">
    <property type="term" value="F:actin filament binding"/>
    <property type="evidence" value="ECO:0007669"/>
    <property type="project" value="TreeGrafter"/>
</dbReference>
<evidence type="ECO:0000313" key="3">
    <source>
        <dbReference type="Proteomes" id="UP001055439"/>
    </source>
</evidence>
<evidence type="ECO:0008006" key="4">
    <source>
        <dbReference type="Google" id="ProtNLM"/>
    </source>
</evidence>
<keyword evidence="1" id="KW-0472">Membrane</keyword>
<evidence type="ECO:0000256" key="1">
    <source>
        <dbReference type="SAM" id="Phobius"/>
    </source>
</evidence>
<dbReference type="AlphaFoldDB" id="A0A9E7G5L2"/>
<feature type="transmembrane region" description="Helical" evidence="1">
    <location>
        <begin position="798"/>
        <end position="818"/>
    </location>
</feature>
<dbReference type="PANTHER" id="PTHR46756:SF18">
    <property type="entry name" value="GAS2-LIKE PROTEIN PICKLED EGGS"/>
    <property type="match status" value="1"/>
</dbReference>
<dbReference type="GO" id="GO:0051764">
    <property type="term" value="P:actin crosslink formation"/>
    <property type="evidence" value="ECO:0007669"/>
    <property type="project" value="TreeGrafter"/>
</dbReference>
<reference evidence="2" key="1">
    <citation type="submission" date="2022-05" db="EMBL/GenBank/DDBJ databases">
        <title>The Musa troglodytarum L. genome provides insights into the mechanism of non-climacteric behaviour and enrichment of carotenoids.</title>
        <authorList>
            <person name="Wang J."/>
        </authorList>
    </citation>
    <scope>NUCLEOTIDE SEQUENCE</scope>
    <source>
        <tissue evidence="2">Leaf</tissue>
    </source>
</reference>
<keyword evidence="1" id="KW-0812">Transmembrane</keyword>
<keyword evidence="1" id="KW-1133">Transmembrane helix</keyword>
<gene>
    <name evidence="2" type="ORF">MUK42_23588</name>
</gene>
<dbReference type="GO" id="GO:0005884">
    <property type="term" value="C:actin filament"/>
    <property type="evidence" value="ECO:0007669"/>
    <property type="project" value="TreeGrafter"/>
</dbReference>
<keyword evidence="3" id="KW-1185">Reference proteome</keyword>
<dbReference type="GO" id="GO:0008093">
    <property type="term" value="F:cytoskeletal anchor activity"/>
    <property type="evidence" value="ECO:0007669"/>
    <property type="project" value="TreeGrafter"/>
</dbReference>
<dbReference type="Proteomes" id="UP001055439">
    <property type="component" value="Chromosome 6"/>
</dbReference>
<name>A0A9E7G5L2_9LILI</name>
<sequence>MRRLARADSPEVVRVSEASPESSFRELDDVFLQTQARIWLGEVLHIRFDEETPIADLLADGELLFQVSIVVWKMLLKKHVKLKSSKIFIYERTSFAKHDGKYMPYPKVDSFLKICQILELTGVDLFSPSDVVEKRDTRRVCMCIRSLSKKARLKNLSVPDFDVVTYTIAMPTDLVGGIRRSLEQSRCSSSSSGSYSMDFRRLYRQKGYSGQHDQSHEYCSESDEAESSFNGLELESPSSNVSYDSSNMFNLDGEVFAQGSLGDDSSSKLHGYFELEGQTHGENGHKSEHYGKDESAMPCSVDKEQGLQPLEWSGFGKQDQNAVIKCFQKCFLSCAELPYEAEIPSYMDSVPENCSPKSSMSDTLISTADGNEESECMIQHEEDLDGSPVYMFQSHDGKSRCKGLTHHLDENDENQPHLAYNKIEGTEQNSVHVNLKTNGANSIDGYAMPEYSFENGWASSDVTCQNIHNADIVLLDSELPGALSCLFVGNDDSQGKDSSVHEMRTADQVIDCGQCFLPTSELVPDEAAKVSNNDNFQHDNHSAGNFLFLDDLCMSTSGESSEQTLNVEERNIGPIHSSLPTDMFSVHDAACACLQHMDKSIPNTAYKNSVHMKNDIVGRSCVNNLDPYYRNETSEMVTGGAIVTTDSKLSCSHCSKDLPDMEYMFADNAAEGKSDKSYFSGTLSTLGPACHSSTVHTGAPAEFDDDCTRDQASFACSNHEILAEAIGDITAGMNSEVRYQAHLIDDVGTSMNRMVPDVDEERKKDMEDVENNVPSTMTISGNGKEETVVKIRSPGKKVLKSIAGSVTLIGALLVFLHMSAGERAIKRKITTLLRPYGPKKHVRKLTHTTRWRLANLTRSTLERGLSFKVRIESV</sequence>
<dbReference type="CDD" id="cd00014">
    <property type="entry name" value="CH_SF"/>
    <property type="match status" value="1"/>
</dbReference>
<dbReference type="InterPro" id="IPR036872">
    <property type="entry name" value="CH_dom_sf"/>
</dbReference>
<protein>
    <recommendedName>
        <fullName evidence="4">Calponin-homology (CH) domain-containing protein</fullName>
    </recommendedName>
</protein>
<accession>A0A9E7G5L2</accession>
<proteinExistence type="predicted"/>
<dbReference type="SUPFAM" id="SSF47576">
    <property type="entry name" value="Calponin-homology domain, CH-domain"/>
    <property type="match status" value="1"/>
</dbReference>
<dbReference type="OrthoDB" id="21595at2759"/>